<dbReference type="InterPro" id="IPR036390">
    <property type="entry name" value="WH_DNA-bd_sf"/>
</dbReference>
<dbReference type="SUPFAM" id="SSF51735">
    <property type="entry name" value="NAD(P)-binding Rossmann-fold domains"/>
    <property type="match status" value="1"/>
</dbReference>
<dbReference type="InterPro" id="IPR001509">
    <property type="entry name" value="Epimerase_deHydtase"/>
</dbReference>
<feature type="domain" description="DEP" evidence="3">
    <location>
        <begin position="41"/>
        <end position="118"/>
    </location>
</feature>
<dbReference type="GO" id="GO:0035556">
    <property type="term" value="P:intracellular signal transduction"/>
    <property type="evidence" value="ECO:0007669"/>
    <property type="project" value="InterPro"/>
</dbReference>
<protein>
    <recommendedName>
        <fullName evidence="3">DEP domain-containing protein</fullName>
    </recommendedName>
</protein>
<dbReference type="PANTHER" id="PTHR10366">
    <property type="entry name" value="NAD DEPENDENT EPIMERASE/DEHYDRATASE"/>
    <property type="match status" value="1"/>
</dbReference>
<sequence length="503" mass="54891">MIWTCARIALRGVCAPEPSTLMDNNESSATQSSLQHLFSCLRAEVPLRDRTWMGMSYPQVLDAKDIVDWIVAREHCDRQTAVQLGRGLQKQKFIVHVWGSHTKVAPFKDMTMFFRYEERPDLAAACLGRHDAPPIEIATSRTSPVLVTGAGGFVASHCVSALLNAGYFVRGTVRHLEKAQHLRKLPSADRLELVEADLLEDGAFDAACEGCHIVFHTASPYQLDVPNPERDLVEPAVFGTLNVLRSCERAQVKRVVLTSSYATITDSPRSNVVYTEADWNVKSSLTRNPYYYSKTVAERAAWAFVDGGDDIVVDEAARMQASLYREGEGRPFQLVVLNPGPVIGPAFGETVGVSAKAITFCLSGGSGIIDLSWAFVDVRDVAKAHLLAMTSPSAAGRRHILVAGLVHMDDMCQLLLDNGYGPPRFQVPSKSMGSIKGNVLATGARLSRRSGVAKGSVAWLSYQLGRHFHANMGRAEALGVSFTDVEQSVLDTVQDMDAKGQLT</sequence>
<evidence type="ECO:0000256" key="1">
    <source>
        <dbReference type="ARBA" id="ARBA00023002"/>
    </source>
</evidence>
<dbReference type="InterPro" id="IPR036291">
    <property type="entry name" value="NAD(P)-bd_dom_sf"/>
</dbReference>
<dbReference type="Pfam" id="PF00610">
    <property type="entry name" value="DEP"/>
    <property type="match status" value="1"/>
</dbReference>
<dbReference type="AlphaFoldDB" id="A0A7S1FJ61"/>
<dbReference type="Gene3D" id="1.10.10.10">
    <property type="entry name" value="Winged helix-like DNA-binding domain superfamily/Winged helix DNA-binding domain"/>
    <property type="match status" value="1"/>
</dbReference>
<evidence type="ECO:0000313" key="4">
    <source>
        <dbReference type="EMBL" id="CAD8868945.1"/>
    </source>
</evidence>
<dbReference type="FunFam" id="3.40.50.720:FF:000085">
    <property type="entry name" value="Dihydroflavonol reductase"/>
    <property type="match status" value="1"/>
</dbReference>
<dbReference type="InterPro" id="IPR036388">
    <property type="entry name" value="WH-like_DNA-bd_sf"/>
</dbReference>
<dbReference type="Pfam" id="PF01370">
    <property type="entry name" value="Epimerase"/>
    <property type="match status" value="1"/>
</dbReference>
<evidence type="ECO:0000259" key="3">
    <source>
        <dbReference type="PROSITE" id="PS50186"/>
    </source>
</evidence>
<dbReference type="InterPro" id="IPR000591">
    <property type="entry name" value="DEP_dom"/>
</dbReference>
<reference evidence="4" key="1">
    <citation type="submission" date="2021-01" db="EMBL/GenBank/DDBJ databases">
        <authorList>
            <person name="Corre E."/>
            <person name="Pelletier E."/>
            <person name="Niang G."/>
            <person name="Scheremetjew M."/>
            <person name="Finn R."/>
            <person name="Kale V."/>
            <person name="Holt S."/>
            <person name="Cochrane G."/>
            <person name="Meng A."/>
            <person name="Brown T."/>
            <person name="Cohen L."/>
        </authorList>
    </citation>
    <scope>NUCLEOTIDE SEQUENCE</scope>
</reference>
<accession>A0A7S1FJ61</accession>
<dbReference type="Gene3D" id="3.40.50.720">
    <property type="entry name" value="NAD(P)-binding Rossmann-like Domain"/>
    <property type="match status" value="1"/>
</dbReference>
<dbReference type="GO" id="GO:0016616">
    <property type="term" value="F:oxidoreductase activity, acting on the CH-OH group of donors, NAD or NADP as acceptor"/>
    <property type="evidence" value="ECO:0007669"/>
    <property type="project" value="TreeGrafter"/>
</dbReference>
<dbReference type="PROSITE" id="PS50186">
    <property type="entry name" value="DEP"/>
    <property type="match status" value="1"/>
</dbReference>
<gene>
    <name evidence="4" type="ORF">NSCI0253_LOCUS43301</name>
</gene>
<dbReference type="EMBL" id="HBFQ01061150">
    <property type="protein sequence ID" value="CAD8868945.1"/>
    <property type="molecule type" value="Transcribed_RNA"/>
</dbReference>
<dbReference type="SMART" id="SM00049">
    <property type="entry name" value="DEP"/>
    <property type="match status" value="1"/>
</dbReference>
<organism evidence="4">
    <name type="scientific">Noctiluca scintillans</name>
    <name type="common">Sea sparkle</name>
    <name type="synonym">Red tide dinoflagellate</name>
    <dbReference type="NCBI Taxonomy" id="2966"/>
    <lineage>
        <taxon>Eukaryota</taxon>
        <taxon>Sar</taxon>
        <taxon>Alveolata</taxon>
        <taxon>Dinophyceae</taxon>
        <taxon>Noctilucales</taxon>
        <taxon>Noctilucaceae</taxon>
        <taxon>Noctiluca</taxon>
    </lineage>
</organism>
<comment type="similarity">
    <text evidence="2">Belongs to the NAD(P)-dependent epimerase/dehydratase family. Dihydroflavonol-4-reductase subfamily.</text>
</comment>
<keyword evidence="1" id="KW-0560">Oxidoreductase</keyword>
<evidence type="ECO:0000256" key="2">
    <source>
        <dbReference type="ARBA" id="ARBA00023445"/>
    </source>
</evidence>
<name>A0A7S1FJ61_NOCSC</name>
<dbReference type="InterPro" id="IPR050425">
    <property type="entry name" value="NAD(P)_dehydrat-like"/>
</dbReference>
<dbReference type="SUPFAM" id="SSF46785">
    <property type="entry name" value="Winged helix' DNA-binding domain"/>
    <property type="match status" value="1"/>
</dbReference>
<proteinExistence type="inferred from homology"/>
<dbReference type="CDD" id="cd04371">
    <property type="entry name" value="DEP"/>
    <property type="match status" value="1"/>
</dbReference>
<dbReference type="PANTHER" id="PTHR10366:SF564">
    <property type="entry name" value="STEROL-4-ALPHA-CARBOXYLATE 3-DEHYDROGENASE, DECARBOXYLATING"/>
    <property type="match status" value="1"/>
</dbReference>